<keyword evidence="3" id="KW-0472">Membrane</keyword>
<feature type="region of interest" description="Disordered" evidence="2">
    <location>
        <begin position="626"/>
        <end position="645"/>
    </location>
</feature>
<keyword evidence="1" id="KW-0175">Coiled coil</keyword>
<dbReference type="OrthoDB" id="418237at2759"/>
<feature type="compositionally biased region" description="Pro residues" evidence="2">
    <location>
        <begin position="1919"/>
        <end position="1934"/>
    </location>
</feature>
<proteinExistence type="predicted"/>
<keyword evidence="5" id="KW-1185">Reference proteome</keyword>
<feature type="compositionally biased region" description="Polar residues" evidence="2">
    <location>
        <begin position="626"/>
        <end position="637"/>
    </location>
</feature>
<protein>
    <submittedName>
        <fullName evidence="4">Scn4aa protein</fullName>
    </submittedName>
</protein>
<feature type="compositionally biased region" description="Polar residues" evidence="2">
    <location>
        <begin position="755"/>
        <end position="766"/>
    </location>
</feature>
<evidence type="ECO:0000256" key="2">
    <source>
        <dbReference type="SAM" id="MobiDB-lite"/>
    </source>
</evidence>
<feature type="region of interest" description="Disordered" evidence="2">
    <location>
        <begin position="477"/>
        <end position="592"/>
    </location>
</feature>
<evidence type="ECO:0000256" key="1">
    <source>
        <dbReference type="SAM" id="Coils"/>
    </source>
</evidence>
<feature type="region of interest" description="Disordered" evidence="2">
    <location>
        <begin position="747"/>
        <end position="769"/>
    </location>
</feature>
<dbReference type="Proteomes" id="UP000649617">
    <property type="component" value="Unassembled WGS sequence"/>
</dbReference>
<gene>
    <name evidence="4" type="primary">scn4aa</name>
    <name evidence="4" type="ORF">SPIL2461_LOCUS16389</name>
</gene>
<feature type="coiled-coil region" evidence="1">
    <location>
        <begin position="1947"/>
        <end position="1974"/>
    </location>
</feature>
<feature type="compositionally biased region" description="Gly residues" evidence="2">
    <location>
        <begin position="546"/>
        <end position="568"/>
    </location>
</feature>
<comment type="caution">
    <text evidence="4">The sequence shown here is derived from an EMBL/GenBank/DDBJ whole genome shotgun (WGS) entry which is preliminary data.</text>
</comment>
<feature type="region of interest" description="Disordered" evidence="2">
    <location>
        <begin position="1911"/>
        <end position="1946"/>
    </location>
</feature>
<evidence type="ECO:0000313" key="4">
    <source>
        <dbReference type="EMBL" id="CAE7625985.1"/>
    </source>
</evidence>
<feature type="transmembrane region" description="Helical" evidence="3">
    <location>
        <begin position="1878"/>
        <end position="1903"/>
    </location>
</feature>
<feature type="compositionally biased region" description="Low complexity" evidence="2">
    <location>
        <begin position="495"/>
        <end position="512"/>
    </location>
</feature>
<feature type="compositionally biased region" description="Polar residues" evidence="2">
    <location>
        <begin position="529"/>
        <end position="543"/>
    </location>
</feature>
<keyword evidence="3" id="KW-1133">Transmembrane helix</keyword>
<reference evidence="4" key="1">
    <citation type="submission" date="2021-02" db="EMBL/GenBank/DDBJ databases">
        <authorList>
            <person name="Dougan E. K."/>
            <person name="Rhodes N."/>
            <person name="Thang M."/>
            <person name="Chan C."/>
        </authorList>
    </citation>
    <scope>NUCLEOTIDE SEQUENCE</scope>
</reference>
<feature type="compositionally biased region" description="Basic and acidic residues" evidence="2">
    <location>
        <begin position="1083"/>
        <end position="1096"/>
    </location>
</feature>
<evidence type="ECO:0000256" key="3">
    <source>
        <dbReference type="SAM" id="Phobius"/>
    </source>
</evidence>
<feature type="region of interest" description="Disordered" evidence="2">
    <location>
        <begin position="1068"/>
        <end position="1099"/>
    </location>
</feature>
<accession>A0A812VE67</accession>
<evidence type="ECO:0000313" key="5">
    <source>
        <dbReference type="Proteomes" id="UP000649617"/>
    </source>
</evidence>
<keyword evidence="3" id="KW-0812">Transmembrane</keyword>
<dbReference type="EMBL" id="CAJNIZ010042571">
    <property type="protein sequence ID" value="CAE7625985.1"/>
    <property type="molecule type" value="Genomic_DNA"/>
</dbReference>
<organism evidence="4 5">
    <name type="scientific">Symbiodinium pilosum</name>
    <name type="common">Dinoflagellate</name>
    <dbReference type="NCBI Taxonomy" id="2952"/>
    <lineage>
        <taxon>Eukaryota</taxon>
        <taxon>Sar</taxon>
        <taxon>Alveolata</taxon>
        <taxon>Dinophyceae</taxon>
        <taxon>Suessiales</taxon>
        <taxon>Symbiodiniaceae</taxon>
        <taxon>Symbiodinium</taxon>
    </lineage>
</organism>
<sequence>MVGVLRPELVSFSELSEVYLRANAEATESPALCAASRRLLIVFATTILPCIYGKTWWFTTNAGIDVPSHLDNSKGQILLLSALLVFKALFQVAGDLIYLAEKETFGSNDLGFFKKDFETFGPDGFISYGEILEPGYQSGNRSLEARCCLDFGYSADIEDYPTEFSIYVREYDQVFSACLLLNGLYGDFIEAMSSSSTAPNSSGIPLQEFRRDCPPGWAPGLPDYPLRLFFDKLKLWYQIFDGADELVGPLVAGRLQGKAQRLALQLRLPRPDGGVDVGSDALVRLSVEEVRDPTNPTIILQNPIPSGIQSLCNSLRDAFRFSDQELVSRSIEDFMEFRRGRMAFSEFSIEFDMRLEEATTRAGFEINDVAKFYLFFKAAQLPAKLVDDIKLQIQGDLRRFQEARALALRLVHRAQEHHDSYFMGDDDDDWDESWEDAWLGDSYWQEDYDPWSEEWREEADSWEAPWHDEEYYGEDEYYDAESREPSEPASTPGNSASPPQAASSSASQAQASVDENYPMHKGKGRGCSTCGSKWHSASSCPVNSGQGKGSGKGLPGYSGSKGGYGKGYGKPRSSKGSGYGKGKGKKGKAKWSPYRGYGKGYGGYGKKGGHGYGGGSYFGFSEKKLNNSFHGPSTRPSPTKKKHVRFEDENQDTILHLNRPQASMATESVEGSQEDPAEDQGTQPSVEKRLDFSFALGIFSSLESYHTVKGDKRRGLLVDPGAASGLVGSETLRDLLRVLPTEKQQEVKWNHQKQRNVSGISGNPESTMGEDGSLCPALLGNPALRRQRAAILTDYFENGDGVLVVQKPDQERHYLRILLTDSGHYLLPVDEHCDVTEQDASKDPSDRRGRIASDSWSIEGHFLVRHHRIPRRVLFTPNGSIDCPVDSDQLTGERDTTIRPIPRRAERRLHDDWNQAKVPNRDLGYLWTGVTKFLLRSSGKPCTAEQLATTFPTGSDAEIFPHYAGDQFPEHWTSERTRKAFSVQGGDHWLGSRDQAGMHLLAAIIYYAISNRNVGGVIMAGHDGYTCHEHNNDDPITMKKITAMTIDEVASLYLYFVISGALEPHEPMQVDTQAPTPDEHDDSMEVDRDVKRKSPDSRTVVLGPESKRERVMAFLEVLSSSKVTTRTQHNMVNLYWMMMQRLHVKWDFPMTWFTNDNHHVVTQWDEFAWRSEMAASLTRPTSSFLFTWPGKRHQTLYASLLDGEIYKVDDETDNIAESEVYDIWPQVDKADEEEVKQFVDTGSFKKVHVNSISSETVVVDSVWIRKWKRYPDGSRRVKSRLCARGCFDNQRDTLSTRSTTATRLSQRILVSTAMNHDHDIESWDVSGAFLKGLTFEKVRELLASRGITSPVRKVVITAPAYVWRHLAKFDASFRVDFECLDEWALLCIKPVYGLNDAPLAWQLCLRGHWEEQGGVPSLLDENYFIWRLQAGGRSSVTTHVDDCGAEGPRKWLDEQYDRLVKKFGKVTRQKLPFTRCGVVYRKVADCVCMEQDDFCRKLKMVDIDKTRRDDDDLTPSELTSFRSVLGGLLWLTATRLDLVSDVCILQTMVTKAKISHLKQANAVVRRAQAEIRQGLGLYFRKLRAPLRLACVHDSSAGGNVRHYAQEGIMVLLFEDKLKGYDSYEHVIEDHQTHKLGGKCHVLWAHGAKAKRVSYSTSHAETLSAVSGMETSTLVAVRLAELLYTAKPPTIQSLLLLQEGGVPDLPCDGYTDCKDLFELASGSSSVPQDKTQRLYVMSLREARLCGRQRWLILTPTESMVADALTKSMVAPQIMHLLSTGEVQFHNQAEHKMTLRRVPKVLVVTEEHLNRSDKELIRDLRVSTSTTAACLLVSRSWCFWMVAAAAITTSTATTSSPTTATTSSSSSTVLCPTVAPDDGWMWLVWLSVFIIAAYHGILLFLSWLWKTITRRPTTREEPDAEPPATPRPPPEPPHAPGPADDEFPNGGRLHELNLETENLRMQLRDLRRERDHLAQLYDQQFDRSTRLQRELDAHMANCPLGRNVFVTQSGRCWHCDVNCYHIRRSQYRTYRHCQDCAGR</sequence>
<feature type="compositionally biased region" description="Polar residues" evidence="2">
    <location>
        <begin position="660"/>
        <end position="671"/>
    </location>
</feature>
<feature type="region of interest" description="Disordered" evidence="2">
    <location>
        <begin position="658"/>
        <end position="684"/>
    </location>
</feature>
<name>A0A812VE67_SYMPI</name>